<dbReference type="InterPro" id="IPR003598">
    <property type="entry name" value="Ig_sub2"/>
</dbReference>
<dbReference type="PROSITE" id="PS00290">
    <property type="entry name" value="IG_MHC"/>
    <property type="match status" value="1"/>
</dbReference>
<dbReference type="OrthoDB" id="9937043at2759"/>
<keyword evidence="2" id="KW-0472">Membrane</keyword>
<keyword evidence="2" id="KW-1133">Transmembrane helix</keyword>
<organism evidence="5 6">
    <name type="scientific">Sphaeramia orbicularis</name>
    <name type="common">orbiculate cardinalfish</name>
    <dbReference type="NCBI Taxonomy" id="375764"/>
    <lineage>
        <taxon>Eukaryota</taxon>
        <taxon>Metazoa</taxon>
        <taxon>Chordata</taxon>
        <taxon>Craniata</taxon>
        <taxon>Vertebrata</taxon>
        <taxon>Euteleostomi</taxon>
        <taxon>Actinopterygii</taxon>
        <taxon>Neopterygii</taxon>
        <taxon>Teleostei</taxon>
        <taxon>Neoteleostei</taxon>
        <taxon>Acanthomorphata</taxon>
        <taxon>Gobiaria</taxon>
        <taxon>Kurtiformes</taxon>
        <taxon>Apogonoidei</taxon>
        <taxon>Apogonidae</taxon>
        <taxon>Apogoninae</taxon>
        <taxon>Sphaeramia</taxon>
    </lineage>
</organism>
<name>A0A673A119_9TELE</name>
<dbReference type="GO" id="GO:0042110">
    <property type="term" value="P:T cell activation"/>
    <property type="evidence" value="ECO:0007669"/>
    <property type="project" value="TreeGrafter"/>
</dbReference>
<keyword evidence="3" id="KW-0732">Signal</keyword>
<dbReference type="SMART" id="SM00409">
    <property type="entry name" value="IG"/>
    <property type="match status" value="4"/>
</dbReference>
<keyword evidence="2" id="KW-0812">Transmembrane</keyword>
<reference evidence="5" key="2">
    <citation type="submission" date="2025-08" db="UniProtKB">
        <authorList>
            <consortium name="Ensembl"/>
        </authorList>
    </citation>
    <scope>IDENTIFICATION</scope>
</reference>
<dbReference type="GO" id="GO:0042289">
    <property type="term" value="F:MHC class II protein binding"/>
    <property type="evidence" value="ECO:0007669"/>
    <property type="project" value="TreeGrafter"/>
</dbReference>
<dbReference type="InterPro" id="IPR003599">
    <property type="entry name" value="Ig_sub"/>
</dbReference>
<dbReference type="InterPro" id="IPR036179">
    <property type="entry name" value="Ig-like_dom_sf"/>
</dbReference>
<dbReference type="InterPro" id="IPR013783">
    <property type="entry name" value="Ig-like_fold"/>
</dbReference>
<dbReference type="PANTHER" id="PTHR11422:SF12">
    <property type="entry name" value="MICROFIBRIL-ASSOCIATED GLYCOPROTEIN 3"/>
    <property type="match status" value="1"/>
</dbReference>
<dbReference type="InterPro" id="IPR003006">
    <property type="entry name" value="Ig/MHC_CS"/>
</dbReference>
<evidence type="ECO:0000259" key="4">
    <source>
        <dbReference type="PROSITE" id="PS50835"/>
    </source>
</evidence>
<feature type="transmembrane region" description="Helical" evidence="2">
    <location>
        <begin position="420"/>
        <end position="440"/>
    </location>
</feature>
<feature type="signal peptide" evidence="3">
    <location>
        <begin position="1"/>
        <end position="19"/>
    </location>
</feature>
<dbReference type="AlphaFoldDB" id="A0A673A119"/>
<evidence type="ECO:0000256" key="3">
    <source>
        <dbReference type="SAM" id="SignalP"/>
    </source>
</evidence>
<dbReference type="Gene3D" id="2.60.40.10">
    <property type="entry name" value="Immunoglobulins"/>
    <property type="match status" value="4"/>
</dbReference>
<dbReference type="CTD" id="3902"/>
<evidence type="ECO:0000313" key="5">
    <source>
        <dbReference type="Ensembl" id="ENSSORP00005022288.1"/>
    </source>
</evidence>
<accession>A0A673A119</accession>
<dbReference type="SMART" id="SM00408">
    <property type="entry name" value="IGc2"/>
    <property type="match status" value="3"/>
</dbReference>
<feature type="chain" id="PRO_5025523874" evidence="3">
    <location>
        <begin position="20"/>
        <end position="476"/>
    </location>
</feature>
<dbReference type="Proteomes" id="UP000472271">
    <property type="component" value="Chromosome 16"/>
</dbReference>
<feature type="domain" description="Ig-like" evidence="4">
    <location>
        <begin position="26"/>
        <end position="126"/>
    </location>
</feature>
<feature type="domain" description="Ig-like" evidence="4">
    <location>
        <begin position="217"/>
        <end position="309"/>
    </location>
</feature>
<dbReference type="RefSeq" id="XP_030014822.1">
    <property type="nucleotide sequence ID" value="XM_030158962.1"/>
</dbReference>
<dbReference type="Pfam" id="PF07686">
    <property type="entry name" value="V-set"/>
    <property type="match status" value="1"/>
</dbReference>
<keyword evidence="6" id="KW-1185">Reference proteome</keyword>
<dbReference type="GeneID" id="115436191"/>
<dbReference type="Ensembl" id="ENSSORT00005022947.1">
    <property type="protein sequence ID" value="ENSSORP00005022288.1"/>
    <property type="gene ID" value="ENSSORG00005010865.1"/>
</dbReference>
<dbReference type="InterPro" id="IPR007110">
    <property type="entry name" value="Ig-like_dom"/>
</dbReference>
<dbReference type="InterPro" id="IPR013106">
    <property type="entry name" value="Ig_V-set"/>
</dbReference>
<dbReference type="GO" id="GO:0009897">
    <property type="term" value="C:external side of plasma membrane"/>
    <property type="evidence" value="ECO:0007669"/>
    <property type="project" value="TreeGrafter"/>
</dbReference>
<sequence length="476" mass="52908">MWEYSILMVMTFLSTGVQCERTEVFVQAGAQAILPCKCSSVSSSSPTIIWSNNKTGTVWRKDKSGLQYRGHSWTKDGPVRIHCPHTLFERGDCSLHINHVREEDAGIYSCSVQHEKKHVETEVMLRVIKVSVVPSSPLMGRSVSISCGVTPWPYSATLRWTLNDSPYDLQTTNINTLRTVETKASENLVGKWTCVVGYKSKTGQASAHLSVKGIRQPAKDNAKVYAAVGSATTLPCVFSPGLIPTDLSWDKLKVGYLFKPAIDHLPPSFSPPSPSINVTWDKSANLREVGFEDAGTYRCSGTVEGQKMTRNMQLVVAKVDTTVSSKKNIPMTLTCQLTDTSDVTEYVWVHVTYDVNGSQSIGSIHKGKTLALSQVSEDNRGEWACRFYGKEGFLGNVTYNIQLMSHQSGEKPASLSQNTAAVVGLSILLLVLLLVLVQMYKNHQRRKKIFQCHAMETIIHTIANEREERERNQMEK</sequence>
<dbReference type="InParanoid" id="A0A673A119"/>
<dbReference type="GO" id="GO:0035723">
    <property type="term" value="P:interleukin-15-mediated signaling pathway"/>
    <property type="evidence" value="ECO:0007669"/>
    <property type="project" value="TreeGrafter"/>
</dbReference>
<reference evidence="5" key="1">
    <citation type="submission" date="2019-06" db="EMBL/GenBank/DDBJ databases">
        <authorList>
            <consortium name="Wellcome Sanger Institute Data Sharing"/>
        </authorList>
    </citation>
    <scope>NUCLEOTIDE SEQUENCE [LARGE SCALE GENOMIC DNA]</scope>
</reference>
<evidence type="ECO:0000313" key="6">
    <source>
        <dbReference type="Proteomes" id="UP000472271"/>
    </source>
</evidence>
<dbReference type="GO" id="GO:1990782">
    <property type="term" value="F:protein tyrosine kinase binding"/>
    <property type="evidence" value="ECO:0007669"/>
    <property type="project" value="TreeGrafter"/>
</dbReference>
<gene>
    <name evidence="5" type="primary">LOC115436191</name>
</gene>
<feature type="domain" description="Ig-like" evidence="4">
    <location>
        <begin position="312"/>
        <end position="386"/>
    </location>
</feature>
<keyword evidence="1" id="KW-0393">Immunoglobulin domain</keyword>
<dbReference type="GO" id="GO:0070374">
    <property type="term" value="P:positive regulation of ERK1 and ERK2 cascade"/>
    <property type="evidence" value="ECO:0007669"/>
    <property type="project" value="TreeGrafter"/>
</dbReference>
<reference evidence="5" key="3">
    <citation type="submission" date="2025-09" db="UniProtKB">
        <authorList>
            <consortium name="Ensembl"/>
        </authorList>
    </citation>
    <scope>IDENTIFICATION</scope>
</reference>
<dbReference type="GO" id="GO:0045121">
    <property type="term" value="C:membrane raft"/>
    <property type="evidence" value="ECO:0007669"/>
    <property type="project" value="TreeGrafter"/>
</dbReference>
<dbReference type="PANTHER" id="PTHR11422">
    <property type="entry name" value="T-CELL SURFACE GLYCOPROTEIN CD4"/>
    <property type="match status" value="1"/>
</dbReference>
<dbReference type="PROSITE" id="PS50835">
    <property type="entry name" value="IG_LIKE"/>
    <property type="match status" value="4"/>
</dbReference>
<dbReference type="SUPFAM" id="SSF48726">
    <property type="entry name" value="Immunoglobulin"/>
    <property type="match status" value="3"/>
</dbReference>
<protein>
    <submittedName>
        <fullName evidence="5">Hemicentin-2-like</fullName>
    </submittedName>
</protein>
<evidence type="ECO:0000256" key="2">
    <source>
        <dbReference type="SAM" id="Phobius"/>
    </source>
</evidence>
<evidence type="ECO:0000256" key="1">
    <source>
        <dbReference type="ARBA" id="ARBA00023319"/>
    </source>
</evidence>
<feature type="domain" description="Ig-like" evidence="4">
    <location>
        <begin position="140"/>
        <end position="210"/>
    </location>
</feature>
<proteinExistence type="predicted"/>